<feature type="domain" description="Secretin/TonB short N-terminal" evidence="16">
    <location>
        <begin position="69"/>
        <end position="120"/>
    </location>
</feature>
<comment type="caution">
    <text evidence="17">The sequence shown here is derived from an EMBL/GenBank/DDBJ whole genome shotgun (WGS) entry which is preliminary data.</text>
</comment>
<keyword evidence="13 14" id="KW-0998">Cell outer membrane</keyword>
<reference evidence="17 18" key="1">
    <citation type="journal article" date="2020" name="Front. Microbiol.">
        <title>Genetic Organization of the aprX-lipA2 Operon Affects the Proteolytic Potential of Pseudomonas Species in Milk.</title>
        <authorList>
            <person name="Maier C."/>
            <person name="Huptas C."/>
            <person name="von Neubeck M."/>
            <person name="Scherer S."/>
            <person name="Wenning M."/>
            <person name="Lucking G."/>
        </authorList>
    </citation>
    <scope>NUCLEOTIDE SEQUENCE [LARGE SCALE GENOMIC DNA]</scope>
    <source>
        <strain evidence="17 18">G4779</strain>
    </source>
</reference>
<proteinExistence type="inferred from homology"/>
<name>A0A7Y1QP90_9PSED</name>
<dbReference type="SMART" id="SM00965">
    <property type="entry name" value="STN"/>
    <property type="match status" value="1"/>
</dbReference>
<evidence type="ECO:0000256" key="3">
    <source>
        <dbReference type="ARBA" id="ARBA00022448"/>
    </source>
</evidence>
<dbReference type="GO" id="GO:0015344">
    <property type="term" value="F:siderophore uptake transmembrane transporter activity"/>
    <property type="evidence" value="ECO:0007669"/>
    <property type="project" value="TreeGrafter"/>
</dbReference>
<evidence type="ECO:0000256" key="8">
    <source>
        <dbReference type="ARBA" id="ARBA00023004"/>
    </source>
</evidence>
<dbReference type="Pfam" id="PF07715">
    <property type="entry name" value="Plug"/>
    <property type="match status" value="1"/>
</dbReference>
<evidence type="ECO:0000256" key="1">
    <source>
        <dbReference type="ARBA" id="ARBA00004571"/>
    </source>
</evidence>
<evidence type="ECO:0000256" key="2">
    <source>
        <dbReference type="ARBA" id="ARBA00009810"/>
    </source>
</evidence>
<keyword evidence="6 14" id="KW-0812">Transmembrane</keyword>
<keyword evidence="5" id="KW-0410">Iron transport</keyword>
<evidence type="ECO:0000256" key="7">
    <source>
        <dbReference type="ARBA" id="ARBA00022729"/>
    </source>
</evidence>
<accession>A0A7Y1QP90</accession>
<dbReference type="NCBIfam" id="TIGR01783">
    <property type="entry name" value="TonB-siderophor"/>
    <property type="match status" value="1"/>
</dbReference>
<evidence type="ECO:0000256" key="13">
    <source>
        <dbReference type="ARBA" id="ARBA00023237"/>
    </source>
</evidence>
<evidence type="ECO:0000313" key="17">
    <source>
        <dbReference type="EMBL" id="NNA98402.1"/>
    </source>
</evidence>
<dbReference type="Gene3D" id="3.55.50.30">
    <property type="match status" value="1"/>
</dbReference>
<keyword evidence="10 15" id="KW-0798">TonB box</keyword>
<dbReference type="InterPro" id="IPR036942">
    <property type="entry name" value="Beta-barrel_TonB_sf"/>
</dbReference>
<comment type="similarity">
    <text evidence="2 14 15">Belongs to the TonB-dependent receptor family.</text>
</comment>
<dbReference type="GO" id="GO:0038023">
    <property type="term" value="F:signaling receptor activity"/>
    <property type="evidence" value="ECO:0007669"/>
    <property type="project" value="InterPro"/>
</dbReference>
<evidence type="ECO:0000313" key="18">
    <source>
        <dbReference type="Proteomes" id="UP000542111"/>
    </source>
</evidence>
<evidence type="ECO:0000256" key="4">
    <source>
        <dbReference type="ARBA" id="ARBA00022452"/>
    </source>
</evidence>
<dbReference type="InterPro" id="IPR000531">
    <property type="entry name" value="Beta-barrel_TonB"/>
</dbReference>
<dbReference type="InterPro" id="IPR012910">
    <property type="entry name" value="Plug_dom"/>
</dbReference>
<dbReference type="PANTHER" id="PTHR32552:SF74">
    <property type="entry name" value="HYDROXAMATE SIDEROPHORE RECEPTOR FHUE"/>
    <property type="match status" value="1"/>
</dbReference>
<dbReference type="EMBL" id="JAAQYP010000055">
    <property type="protein sequence ID" value="NNA98402.1"/>
    <property type="molecule type" value="Genomic_DNA"/>
</dbReference>
<dbReference type="InterPro" id="IPR010105">
    <property type="entry name" value="TonB_sidphr_rcpt"/>
</dbReference>
<evidence type="ECO:0000256" key="10">
    <source>
        <dbReference type="ARBA" id="ARBA00023077"/>
    </source>
</evidence>
<evidence type="ECO:0000256" key="6">
    <source>
        <dbReference type="ARBA" id="ARBA00022692"/>
    </source>
</evidence>
<dbReference type="Gene3D" id="2.170.130.10">
    <property type="entry name" value="TonB-dependent receptor, plug domain"/>
    <property type="match status" value="1"/>
</dbReference>
<keyword evidence="4 14" id="KW-1134">Transmembrane beta strand</keyword>
<dbReference type="GO" id="GO:0015891">
    <property type="term" value="P:siderophore transport"/>
    <property type="evidence" value="ECO:0007669"/>
    <property type="project" value="InterPro"/>
</dbReference>
<keyword evidence="7" id="KW-0732">Signal</keyword>
<protein>
    <submittedName>
        <fullName evidence="17">TonB-dependent siderophore receptor</fullName>
    </submittedName>
</protein>
<keyword evidence="8" id="KW-0408">Iron</keyword>
<dbReference type="PANTHER" id="PTHR32552">
    <property type="entry name" value="FERRICHROME IRON RECEPTOR-RELATED"/>
    <property type="match status" value="1"/>
</dbReference>
<evidence type="ECO:0000256" key="15">
    <source>
        <dbReference type="RuleBase" id="RU003357"/>
    </source>
</evidence>
<keyword evidence="3 14" id="KW-0813">Transport</keyword>
<dbReference type="PROSITE" id="PS52016">
    <property type="entry name" value="TONB_DEPENDENT_REC_3"/>
    <property type="match status" value="1"/>
</dbReference>
<evidence type="ECO:0000259" key="16">
    <source>
        <dbReference type="SMART" id="SM00965"/>
    </source>
</evidence>
<dbReference type="InterPro" id="IPR037066">
    <property type="entry name" value="Plug_dom_sf"/>
</dbReference>
<dbReference type="FunFam" id="2.170.130.10:FF:000010">
    <property type="entry name" value="Ferripyoverdine receptor"/>
    <property type="match status" value="1"/>
</dbReference>
<dbReference type="GO" id="GO:0009279">
    <property type="term" value="C:cell outer membrane"/>
    <property type="evidence" value="ECO:0007669"/>
    <property type="project" value="UniProtKB-SubCell"/>
</dbReference>
<dbReference type="AlphaFoldDB" id="A0A7Y1QP90"/>
<dbReference type="Gene3D" id="2.40.170.20">
    <property type="entry name" value="TonB-dependent receptor, beta-barrel domain"/>
    <property type="match status" value="1"/>
</dbReference>
<evidence type="ECO:0000256" key="5">
    <source>
        <dbReference type="ARBA" id="ARBA00022496"/>
    </source>
</evidence>
<dbReference type="RefSeq" id="WP_076964699.1">
    <property type="nucleotide sequence ID" value="NZ_CBCRYT010000054.1"/>
</dbReference>
<dbReference type="InterPro" id="IPR039426">
    <property type="entry name" value="TonB-dep_rcpt-like"/>
</dbReference>
<dbReference type="InterPro" id="IPR011662">
    <property type="entry name" value="Secretin/TonB_short_N"/>
</dbReference>
<keyword evidence="12 17" id="KW-0675">Receptor</keyword>
<keyword evidence="11 14" id="KW-0472">Membrane</keyword>
<evidence type="ECO:0000256" key="14">
    <source>
        <dbReference type="PROSITE-ProRule" id="PRU01360"/>
    </source>
</evidence>
<evidence type="ECO:0000256" key="9">
    <source>
        <dbReference type="ARBA" id="ARBA00023065"/>
    </source>
</evidence>
<gene>
    <name evidence="17" type="ORF">HBO33_24880</name>
</gene>
<organism evidence="17 18">
    <name type="scientific">Pseudomonas gessardii</name>
    <dbReference type="NCBI Taxonomy" id="78544"/>
    <lineage>
        <taxon>Bacteria</taxon>
        <taxon>Pseudomonadati</taxon>
        <taxon>Pseudomonadota</taxon>
        <taxon>Gammaproteobacteria</taxon>
        <taxon>Pseudomonadales</taxon>
        <taxon>Pseudomonadaceae</taxon>
        <taxon>Pseudomonas</taxon>
    </lineage>
</organism>
<keyword evidence="9" id="KW-0406">Ion transport</keyword>
<dbReference type="SUPFAM" id="SSF56935">
    <property type="entry name" value="Porins"/>
    <property type="match status" value="1"/>
</dbReference>
<evidence type="ECO:0000256" key="11">
    <source>
        <dbReference type="ARBA" id="ARBA00023136"/>
    </source>
</evidence>
<dbReference type="Proteomes" id="UP000542111">
    <property type="component" value="Unassembled WGS sequence"/>
</dbReference>
<evidence type="ECO:0000256" key="12">
    <source>
        <dbReference type="ARBA" id="ARBA00023170"/>
    </source>
</evidence>
<comment type="subcellular location">
    <subcellularLocation>
        <location evidence="1 14">Cell outer membrane</location>
        <topology evidence="1 14">Multi-pass membrane protein</topology>
    </subcellularLocation>
</comment>
<dbReference type="CDD" id="cd01347">
    <property type="entry name" value="ligand_gated_channel"/>
    <property type="match status" value="1"/>
</dbReference>
<dbReference type="Pfam" id="PF00593">
    <property type="entry name" value="TonB_dep_Rec_b-barrel"/>
    <property type="match status" value="1"/>
</dbReference>
<sequence length="828" mass="91576">MSHPRPLHSAALRLHLNSRLLRMSFAGTLCACAIIPPTWAQQAPERAQYTIAAGPLDIALSQFAAASGVTLSFGSTQTQGLTTPGIQGRYSFDEGIARLLAHSGLQARQEGVGRYSLVKTPSDSTLELGATTISGSALGDTTEDTGSYTTGPMATATKLALSSRETPQSITVITRQRMDDQNMRSLEDVLKNTPGIAVTKAGPHRATFYSRGFTVENLMTDGLSNDLSHYLSRDMNSSPDMAIFDRVEVVRGATGLMQGSGNPAAAVNMIRKRPTATPRVTVTGSAGSWDNYRTEFDASSALNESGTLRGRVVTAYQSKDSFQDFVSAERSVFYAITEADLNEDTTFTFGASNQDANNNDSWGGLPVARDGSDLHLKRSTYLGSTWEYWDQDNTTAFSRLEYRFANNWKMLLSASKSWSQLNMLGSIPMRTWQSDFVEWGQNIGRYEYKDQQNSYDGYVSGPFSLFGRTHELVVGASRRELTFNGKGLPIDVETNTNLYRPTGIPKPDVSATPWTQHRTSQQEGTYITTRLNLSDDLKLILGGRLDWYEYDVDTRWEGKSSASSLPNKVTRHLTRYAGAIYDLDAHHSVYVSYTDIFRPQTELDAQNNALKPIEGKNYEIGLKGEYFDASLNASAAIFRIDQENRAKELNRNLCTPRGTTCYEAAGAVRSEGLELEINGSPAPGWELGAGYTYSSAKYTKDSNPDNVGRLFSTDTPRHIFKAFTRYQLPGDLNRWTIGGGLYRQNTIYKKGTNSADAPPPHAYRIEQKAYTVTDLMASYKASENVDVRLNLNNVFDTHYYQAISANTDYGNNLYGAPRNAMVTVRWEL</sequence>